<organism evidence="8 9">
    <name type="scientific">Microbispora siamensis</name>
    <dbReference type="NCBI Taxonomy" id="564413"/>
    <lineage>
        <taxon>Bacteria</taxon>
        <taxon>Bacillati</taxon>
        <taxon>Actinomycetota</taxon>
        <taxon>Actinomycetes</taxon>
        <taxon>Streptosporangiales</taxon>
        <taxon>Streptosporangiaceae</taxon>
        <taxon>Microbispora</taxon>
    </lineage>
</organism>
<dbReference type="Pfam" id="PF00069">
    <property type="entry name" value="Pkinase"/>
    <property type="match status" value="1"/>
</dbReference>
<reference evidence="8 9" key="1">
    <citation type="submission" date="2021-01" db="EMBL/GenBank/DDBJ databases">
        <title>Whole genome shotgun sequence of Microbispora siamensis NBRC 104113.</title>
        <authorList>
            <person name="Komaki H."/>
            <person name="Tamura T."/>
        </authorList>
    </citation>
    <scope>NUCLEOTIDE SEQUENCE [LARGE SCALE GENOMIC DNA]</scope>
    <source>
        <strain evidence="8 9">NBRC 104113</strain>
    </source>
</reference>
<comment type="caution">
    <text evidence="8">The sequence shown here is derived from an EMBL/GenBank/DDBJ whole genome shotgun (WGS) entry which is preliminary data.</text>
</comment>
<dbReference type="Proteomes" id="UP000660454">
    <property type="component" value="Unassembled WGS sequence"/>
</dbReference>
<dbReference type="Gene3D" id="3.30.200.20">
    <property type="entry name" value="Phosphorylase Kinase, domain 1"/>
    <property type="match status" value="1"/>
</dbReference>
<dbReference type="PANTHER" id="PTHR43289:SF6">
    <property type="entry name" value="SERINE_THREONINE-PROTEIN KINASE NEKL-3"/>
    <property type="match status" value="1"/>
</dbReference>
<sequence>MEMGLGGSAADTFPTRPELQRLLPGYRLICRLSQTPMSEVHLAEEVGLANRRVALKVLNPSVCDQPSFRERFHREVKSAARLGHPNVIPIHQAGEAGPLLYLVMPYVEGTDLAGLLRAEGPLGLARTARIIRQVAAALDAAHGKGLVHRDVKPHNILIDRDSGHVYLCDFGIAKHVADETSSAGQFIGTIDYASPEQIQGRKVDERTDVYSLGCVLYQCLTGRRPYPEPVPVSVMWAHLHAPPPRVTDSCPNLDSRIDDIVATALAKEPDDRFAGCAELAARLAELVGAMPGPDLPAPPPPPPGSRGRRILAMLVATVPVIAIGVIVYVVNRDDLASAALARVPKSLQATCARAGTRGGFPGADISLSCRDGSGDEVVFGLFDTAADMDEAYEAAVREAGVVRGSGDCASADTGEHRYPGVGPPKGRVLCRTAGDARSLIWTDTAARTVARAGMSKGAEPGLPRTWSALLGEPPFPTRDERSLIDDMEAKGCKRVEPGDLDRYPEAVAGVECDPGAGATAVSYYRFTDLPALRRAYDERAGRIRAPYGISCATNPRGFLGSNRYDHKSVEIGGVLCHPEAGGGFAVEWSVEPFLILARVSGTDPRKLADWWSTSDTPSMDKVARVINAQARPAFPTAAEQALLRHIPAASRVNCVRPSKEQIATNVRDASIVGVVCGPLQDVGIVFYYQFPDRASMQRNYALDAAQSETPCDTYPKDFVGEGAYTIDGESSGRLTCRRNGIWYNLVWTDERLNIEAFHFNAPNPRKLIDWWRKDGGLVQAS</sequence>
<dbReference type="InterPro" id="IPR011009">
    <property type="entry name" value="Kinase-like_dom_sf"/>
</dbReference>
<feature type="domain" description="Protein kinase" evidence="7">
    <location>
        <begin position="26"/>
        <end position="287"/>
    </location>
</feature>
<evidence type="ECO:0000256" key="1">
    <source>
        <dbReference type="ARBA" id="ARBA00012513"/>
    </source>
</evidence>
<keyword evidence="6" id="KW-0067">ATP-binding</keyword>
<dbReference type="CDD" id="cd14014">
    <property type="entry name" value="STKc_PknB_like"/>
    <property type="match status" value="1"/>
</dbReference>
<dbReference type="EMBL" id="BOOF01000034">
    <property type="protein sequence ID" value="GIH64870.1"/>
    <property type="molecule type" value="Genomic_DNA"/>
</dbReference>
<evidence type="ECO:0000256" key="4">
    <source>
        <dbReference type="ARBA" id="ARBA00022741"/>
    </source>
</evidence>
<dbReference type="Gene3D" id="1.10.510.10">
    <property type="entry name" value="Transferase(Phosphotransferase) domain 1"/>
    <property type="match status" value="1"/>
</dbReference>
<dbReference type="PANTHER" id="PTHR43289">
    <property type="entry name" value="MITOGEN-ACTIVATED PROTEIN KINASE KINASE KINASE 20-RELATED"/>
    <property type="match status" value="1"/>
</dbReference>
<evidence type="ECO:0000256" key="2">
    <source>
        <dbReference type="ARBA" id="ARBA00022527"/>
    </source>
</evidence>
<dbReference type="InterPro" id="IPR000719">
    <property type="entry name" value="Prot_kinase_dom"/>
</dbReference>
<accession>A0ABQ4GU10</accession>
<gene>
    <name evidence="8" type="ORF">Msi02_56870</name>
</gene>
<keyword evidence="4" id="KW-0547">Nucleotide-binding</keyword>
<evidence type="ECO:0000313" key="9">
    <source>
        <dbReference type="Proteomes" id="UP000660454"/>
    </source>
</evidence>
<dbReference type="EC" id="2.7.11.1" evidence="1"/>
<keyword evidence="9" id="KW-1185">Reference proteome</keyword>
<dbReference type="PROSITE" id="PS50011">
    <property type="entry name" value="PROTEIN_KINASE_DOM"/>
    <property type="match status" value="1"/>
</dbReference>
<proteinExistence type="predicted"/>
<dbReference type="PROSITE" id="PS00108">
    <property type="entry name" value="PROTEIN_KINASE_ST"/>
    <property type="match status" value="1"/>
</dbReference>
<keyword evidence="2" id="KW-0723">Serine/threonine-protein kinase</keyword>
<evidence type="ECO:0000313" key="8">
    <source>
        <dbReference type="EMBL" id="GIH64870.1"/>
    </source>
</evidence>
<evidence type="ECO:0000256" key="3">
    <source>
        <dbReference type="ARBA" id="ARBA00022679"/>
    </source>
</evidence>
<dbReference type="InterPro" id="IPR008271">
    <property type="entry name" value="Ser/Thr_kinase_AS"/>
</dbReference>
<protein>
    <recommendedName>
        <fullName evidence="1">non-specific serine/threonine protein kinase</fullName>
        <ecNumber evidence="1">2.7.11.1</ecNumber>
    </recommendedName>
</protein>
<evidence type="ECO:0000259" key="7">
    <source>
        <dbReference type="PROSITE" id="PS50011"/>
    </source>
</evidence>
<evidence type="ECO:0000256" key="6">
    <source>
        <dbReference type="ARBA" id="ARBA00022840"/>
    </source>
</evidence>
<name>A0ABQ4GU10_9ACTN</name>
<evidence type="ECO:0000256" key="5">
    <source>
        <dbReference type="ARBA" id="ARBA00022777"/>
    </source>
</evidence>
<dbReference type="RefSeq" id="WP_204051045.1">
    <property type="nucleotide sequence ID" value="NZ_BOOF01000034.1"/>
</dbReference>
<keyword evidence="3" id="KW-0808">Transferase</keyword>
<dbReference type="SMART" id="SM00220">
    <property type="entry name" value="S_TKc"/>
    <property type="match status" value="1"/>
</dbReference>
<dbReference type="SUPFAM" id="SSF56112">
    <property type="entry name" value="Protein kinase-like (PK-like)"/>
    <property type="match status" value="1"/>
</dbReference>
<keyword evidence="5" id="KW-0418">Kinase</keyword>